<accession>A0A9N9DIB7</accession>
<sequence length="379" mass="43187">MEWGCKCTRCNNPRWEESWGLSHFDEQNLALRLCELFLQAVQNGQDTLKVFYNTKSLCHQDTWSVRIHDTLRTFHSDFVSVEHNSSTSTYVYKWKAEIASSLIGYTLDVASVKMTSLLNTFSEQQKIAVLKLKKLVDEPLSSRNAELALMTDVIRNMKKWFYGFDFVYDVDLQTEDKQDINEKGCIGLLVLASRIGILVVIEVRRSTGDNNHRINSKEHAKMLKAKITDRYSTKCITTIGAHFTSEMDQPEFLSKQDRMIAQSVSKYHALNISTDDSGKQPKESKAAMRRSWKKDSPNKRARRTQIVTTLNSLSAPRVLAQGVYESARHKFWKVVQCYKLTATIIGHAIVFTVLAAIVLLMRSTAHTPSVSSSEFINSL</sequence>
<comment type="caution">
    <text evidence="3">The sequence shown here is derived from an EMBL/GenBank/DDBJ whole genome shotgun (WGS) entry which is preliminary data.</text>
</comment>
<name>A0A9N9DIB7_9GLOM</name>
<keyword evidence="2" id="KW-1133">Transmembrane helix</keyword>
<keyword evidence="2" id="KW-0812">Transmembrane</keyword>
<keyword evidence="4" id="KW-1185">Reference proteome</keyword>
<dbReference type="AlphaFoldDB" id="A0A9N9DIB7"/>
<protein>
    <submittedName>
        <fullName evidence="3">9867_t:CDS:1</fullName>
    </submittedName>
</protein>
<dbReference type="Proteomes" id="UP000789739">
    <property type="component" value="Unassembled WGS sequence"/>
</dbReference>
<reference evidence="3" key="1">
    <citation type="submission" date="2021-06" db="EMBL/GenBank/DDBJ databases">
        <authorList>
            <person name="Kallberg Y."/>
            <person name="Tangrot J."/>
            <person name="Rosling A."/>
        </authorList>
    </citation>
    <scope>NUCLEOTIDE SEQUENCE</scope>
    <source>
        <strain evidence="3">BR232B</strain>
    </source>
</reference>
<evidence type="ECO:0000313" key="4">
    <source>
        <dbReference type="Proteomes" id="UP000789739"/>
    </source>
</evidence>
<evidence type="ECO:0000256" key="2">
    <source>
        <dbReference type="SAM" id="Phobius"/>
    </source>
</evidence>
<feature type="transmembrane region" description="Helical" evidence="2">
    <location>
        <begin position="340"/>
        <end position="361"/>
    </location>
</feature>
<dbReference type="EMBL" id="CAJVPI010002140">
    <property type="protein sequence ID" value="CAG8636752.1"/>
    <property type="molecule type" value="Genomic_DNA"/>
</dbReference>
<feature type="compositionally biased region" description="Basic and acidic residues" evidence="1">
    <location>
        <begin position="276"/>
        <end position="286"/>
    </location>
</feature>
<evidence type="ECO:0000313" key="3">
    <source>
        <dbReference type="EMBL" id="CAG8636752.1"/>
    </source>
</evidence>
<evidence type="ECO:0000256" key="1">
    <source>
        <dbReference type="SAM" id="MobiDB-lite"/>
    </source>
</evidence>
<proteinExistence type="predicted"/>
<dbReference type="OrthoDB" id="2370066at2759"/>
<gene>
    <name evidence="3" type="ORF">PBRASI_LOCUS9550</name>
</gene>
<organism evidence="3 4">
    <name type="scientific">Paraglomus brasilianum</name>
    <dbReference type="NCBI Taxonomy" id="144538"/>
    <lineage>
        <taxon>Eukaryota</taxon>
        <taxon>Fungi</taxon>
        <taxon>Fungi incertae sedis</taxon>
        <taxon>Mucoromycota</taxon>
        <taxon>Glomeromycotina</taxon>
        <taxon>Glomeromycetes</taxon>
        <taxon>Paraglomerales</taxon>
        <taxon>Paraglomeraceae</taxon>
        <taxon>Paraglomus</taxon>
    </lineage>
</organism>
<keyword evidence="2" id="KW-0472">Membrane</keyword>
<feature type="region of interest" description="Disordered" evidence="1">
    <location>
        <begin position="272"/>
        <end position="303"/>
    </location>
</feature>